<sequence length="203" mass="22431">MTKNKNSASKFVASALGVALCGLMATSGSAFAVNMKTTNFTTQPIGHNEFCKAAPVECQRVGRNIAPHVLTRASWAKIVDVNNLVNTTVAPLTDLEIWGKMEVWSYPTNVGDCEDYVLLKRKKLIKAGISPGNLLVTVVKQANGEGHAVLTVRTDRGDFILDNLVGRIDDWRDTPYEYLKRQSTDHAGRWVTIEDNRSRIARN</sequence>
<accession>A0A0M9GN02</accession>
<feature type="signal peptide" evidence="1">
    <location>
        <begin position="1"/>
        <end position="32"/>
    </location>
</feature>
<evidence type="ECO:0000313" key="2">
    <source>
        <dbReference type="EMBL" id="KPB01600.1"/>
    </source>
</evidence>
<keyword evidence="3" id="KW-1185">Reference proteome</keyword>
<comment type="caution">
    <text evidence="2">The sequence shown here is derived from an EMBL/GenBank/DDBJ whole genome shotgun (WGS) entry which is preliminary data.</text>
</comment>
<dbReference type="AlphaFoldDB" id="A0A0M9GN02"/>
<evidence type="ECO:0000256" key="1">
    <source>
        <dbReference type="SAM" id="SignalP"/>
    </source>
</evidence>
<organism evidence="2 3">
    <name type="scientific">Ahrensia marina</name>
    <dbReference type="NCBI Taxonomy" id="1514904"/>
    <lineage>
        <taxon>Bacteria</taxon>
        <taxon>Pseudomonadati</taxon>
        <taxon>Pseudomonadota</taxon>
        <taxon>Alphaproteobacteria</taxon>
        <taxon>Hyphomicrobiales</taxon>
        <taxon>Ahrensiaceae</taxon>
        <taxon>Ahrensia</taxon>
    </lineage>
</organism>
<dbReference type="InterPro" id="IPR010319">
    <property type="entry name" value="Transglutaminase-like_Cys_pept"/>
</dbReference>
<dbReference type="Proteomes" id="UP000038011">
    <property type="component" value="Unassembled WGS sequence"/>
</dbReference>
<evidence type="ECO:0000313" key="3">
    <source>
        <dbReference type="Proteomes" id="UP000038011"/>
    </source>
</evidence>
<feature type="chain" id="PRO_5005836732" evidence="1">
    <location>
        <begin position="33"/>
        <end position="203"/>
    </location>
</feature>
<dbReference type="Pfam" id="PF06035">
    <property type="entry name" value="Peptidase_C93"/>
    <property type="match status" value="1"/>
</dbReference>
<dbReference type="PANTHER" id="PTHR39327:SF1">
    <property type="entry name" value="BLR5470 PROTEIN"/>
    <property type="match status" value="1"/>
</dbReference>
<gene>
    <name evidence="2" type="ORF">SU32_06880</name>
</gene>
<name>A0A0M9GN02_9HYPH</name>
<dbReference type="PANTHER" id="PTHR39327">
    <property type="match status" value="1"/>
</dbReference>
<reference evidence="2 3" key="1">
    <citation type="submission" date="2015-01" db="EMBL/GenBank/DDBJ databases">
        <title>Ahrensia donghaiensis sp. nov., a novel dimethylsulphoniopropionate-cleavage bacterium isolated from seawater and emended descriptions of the genus Ahrensia and Ahrensia kielensis.</title>
        <authorList>
            <person name="Liu J."/>
        </authorList>
    </citation>
    <scope>NUCLEOTIDE SEQUENCE [LARGE SCALE GENOMIC DNA]</scope>
    <source>
        <strain evidence="2 3">LZD062</strain>
    </source>
</reference>
<dbReference type="Gene3D" id="3.10.620.30">
    <property type="match status" value="1"/>
</dbReference>
<protein>
    <submittedName>
        <fullName evidence="2">Transglutaminase</fullName>
    </submittedName>
</protein>
<dbReference type="RefSeq" id="WP_053998624.1">
    <property type="nucleotide sequence ID" value="NZ_JXMU01000009.1"/>
</dbReference>
<dbReference type="STRING" id="1514904.SU32_06880"/>
<dbReference type="PATRIC" id="fig|1514904.3.peg.3410"/>
<keyword evidence="1" id="KW-0732">Signal</keyword>
<dbReference type="EMBL" id="JXMU01000009">
    <property type="protein sequence ID" value="KPB01600.1"/>
    <property type="molecule type" value="Genomic_DNA"/>
</dbReference>
<proteinExistence type="predicted"/>
<dbReference type="OrthoDB" id="7206808at2"/>